<proteinExistence type="predicted"/>
<gene>
    <name evidence="1" type="ORF">QVD17_16088</name>
</gene>
<reference evidence="1" key="1">
    <citation type="journal article" date="2023" name="bioRxiv">
        <title>Improved chromosome-level genome assembly for marigold (Tagetes erecta).</title>
        <authorList>
            <person name="Jiang F."/>
            <person name="Yuan L."/>
            <person name="Wang S."/>
            <person name="Wang H."/>
            <person name="Xu D."/>
            <person name="Wang A."/>
            <person name="Fan W."/>
        </authorList>
    </citation>
    <scope>NUCLEOTIDE SEQUENCE</scope>
    <source>
        <strain evidence="1">WSJ</strain>
        <tissue evidence="1">Leaf</tissue>
    </source>
</reference>
<dbReference type="EMBL" id="JAUHHV010000004">
    <property type="protein sequence ID" value="KAK1427404.1"/>
    <property type="molecule type" value="Genomic_DNA"/>
</dbReference>
<accession>A0AAD8KRC8</accession>
<dbReference type="Proteomes" id="UP001229421">
    <property type="component" value="Unassembled WGS sequence"/>
</dbReference>
<sequence>MLSAPASSRYQTAVVPTSGTDDQFIICSISNRDKEVAFGTVDIEMFNVIEKVMRRERKSSLCKEADSNSA</sequence>
<keyword evidence="2" id="KW-1185">Reference proteome</keyword>
<evidence type="ECO:0000313" key="2">
    <source>
        <dbReference type="Proteomes" id="UP001229421"/>
    </source>
</evidence>
<dbReference type="AlphaFoldDB" id="A0AAD8KRC8"/>
<organism evidence="1 2">
    <name type="scientific">Tagetes erecta</name>
    <name type="common">African marigold</name>
    <dbReference type="NCBI Taxonomy" id="13708"/>
    <lineage>
        <taxon>Eukaryota</taxon>
        <taxon>Viridiplantae</taxon>
        <taxon>Streptophyta</taxon>
        <taxon>Embryophyta</taxon>
        <taxon>Tracheophyta</taxon>
        <taxon>Spermatophyta</taxon>
        <taxon>Magnoliopsida</taxon>
        <taxon>eudicotyledons</taxon>
        <taxon>Gunneridae</taxon>
        <taxon>Pentapetalae</taxon>
        <taxon>asterids</taxon>
        <taxon>campanulids</taxon>
        <taxon>Asterales</taxon>
        <taxon>Asteraceae</taxon>
        <taxon>Asteroideae</taxon>
        <taxon>Heliantheae alliance</taxon>
        <taxon>Tageteae</taxon>
        <taxon>Tagetes</taxon>
    </lineage>
</organism>
<protein>
    <submittedName>
        <fullName evidence="1">Uncharacterized protein</fullName>
    </submittedName>
</protein>
<name>A0AAD8KRC8_TARER</name>
<evidence type="ECO:0000313" key="1">
    <source>
        <dbReference type="EMBL" id="KAK1427404.1"/>
    </source>
</evidence>
<comment type="caution">
    <text evidence="1">The sequence shown here is derived from an EMBL/GenBank/DDBJ whole genome shotgun (WGS) entry which is preliminary data.</text>
</comment>